<accession>A0A0V9UF16</accession>
<evidence type="ECO:0000256" key="2">
    <source>
        <dbReference type="ARBA" id="ARBA00023235"/>
    </source>
</evidence>
<dbReference type="Pfam" id="PF01361">
    <property type="entry name" value="Tautomerase"/>
    <property type="match status" value="1"/>
</dbReference>
<evidence type="ECO:0000313" key="4">
    <source>
        <dbReference type="EMBL" id="KSZ56624.1"/>
    </source>
</evidence>
<proteinExistence type="inferred from homology"/>
<dbReference type="RefSeq" id="WP_060654299.1">
    <property type="nucleotide sequence ID" value="NZ_AZXY01000014.1"/>
</dbReference>
<keyword evidence="2" id="KW-0413">Isomerase</keyword>
<name>A0A0V9UF16_9NOCA</name>
<reference evidence="5" key="1">
    <citation type="submission" date="2015-01" db="EMBL/GenBank/DDBJ databases">
        <title>Draft genome sequence of Rhodococcus pyridinivorans strain KG-16, a hydrocarbon-degrading bacterium.</title>
        <authorList>
            <person name="Aggarwal R.K."/>
            <person name="Dawar C."/>
        </authorList>
    </citation>
    <scope>NUCLEOTIDE SEQUENCE [LARGE SCALE GENOMIC DNA]</scope>
    <source>
        <strain evidence="5">KG-16</strain>
    </source>
</reference>
<organism evidence="4 5">
    <name type="scientific">Rhodococcus pyridinivorans KG-16</name>
    <dbReference type="NCBI Taxonomy" id="1441730"/>
    <lineage>
        <taxon>Bacteria</taxon>
        <taxon>Bacillati</taxon>
        <taxon>Actinomycetota</taxon>
        <taxon>Actinomycetes</taxon>
        <taxon>Mycobacteriales</taxon>
        <taxon>Nocardiaceae</taxon>
        <taxon>Rhodococcus</taxon>
    </lineage>
</organism>
<dbReference type="PANTHER" id="PTHR35530:SF1">
    <property type="entry name" value="2-HYDROXYMUCONATE TAUTOMERASE"/>
    <property type="match status" value="1"/>
</dbReference>
<comment type="caution">
    <text evidence="4">The sequence shown here is derived from an EMBL/GenBank/DDBJ whole genome shotgun (WGS) entry which is preliminary data.</text>
</comment>
<dbReference type="AlphaFoldDB" id="A0A0V9UF16"/>
<dbReference type="EMBL" id="AZXY01000014">
    <property type="protein sequence ID" value="KSZ56624.1"/>
    <property type="molecule type" value="Genomic_DNA"/>
</dbReference>
<sequence>MPVVHFHLPRGVYSTKQRHRLLISSSRSYAEILGSPVDRVRSFILAYEPDDAATAGQVIAHGGACAPYFTAVVLAGRSVEQRRTLAARFTDLIVEILSVPRELVRGHIVEADPENWYIAGIPAATARADELAARASTPPAP</sequence>
<comment type="similarity">
    <text evidence="1">Belongs to the 4-oxalocrotonate tautomerase family.</text>
</comment>
<dbReference type="InterPro" id="IPR004370">
    <property type="entry name" value="4-OT-like_dom"/>
</dbReference>
<dbReference type="GO" id="GO:0016853">
    <property type="term" value="F:isomerase activity"/>
    <property type="evidence" value="ECO:0007669"/>
    <property type="project" value="UniProtKB-KW"/>
</dbReference>
<dbReference type="Proteomes" id="UP000053060">
    <property type="component" value="Unassembled WGS sequence"/>
</dbReference>
<dbReference type="Gene3D" id="3.30.429.10">
    <property type="entry name" value="Macrophage Migration Inhibitory Factor"/>
    <property type="match status" value="2"/>
</dbReference>
<gene>
    <name evidence="4" type="ORF">Z045_22655</name>
</gene>
<dbReference type="InterPro" id="IPR014347">
    <property type="entry name" value="Tautomerase/MIF_sf"/>
</dbReference>
<feature type="domain" description="4-oxalocrotonate tautomerase-like" evidence="3">
    <location>
        <begin position="73"/>
        <end position="120"/>
    </location>
</feature>
<evidence type="ECO:0000256" key="1">
    <source>
        <dbReference type="ARBA" id="ARBA00006723"/>
    </source>
</evidence>
<dbReference type="PANTHER" id="PTHR35530">
    <property type="entry name" value="TAUTOMERASE-RELATED"/>
    <property type="match status" value="1"/>
</dbReference>
<evidence type="ECO:0000259" key="3">
    <source>
        <dbReference type="Pfam" id="PF01361"/>
    </source>
</evidence>
<dbReference type="SUPFAM" id="SSF55331">
    <property type="entry name" value="Tautomerase/MIF"/>
    <property type="match status" value="1"/>
</dbReference>
<reference evidence="4 5" key="2">
    <citation type="journal article" date="2016" name="Genome Announc.">
        <title>Draft Genome Sequence of a Versatile Hydrocarbon-Degrading Bacterium, Rhodococcus pyridinivorans Strain KG-16, Collected from Oil Fields in India.</title>
        <authorList>
            <person name="Aggarwal R.K."/>
            <person name="Dawar C."/>
            <person name="Phanindranath R."/>
            <person name="Mutnuri L."/>
            <person name="Dayal A.M."/>
        </authorList>
    </citation>
    <scope>NUCLEOTIDE SEQUENCE [LARGE SCALE GENOMIC DNA]</scope>
    <source>
        <strain evidence="4 5">KG-16</strain>
    </source>
</reference>
<evidence type="ECO:0000313" key="5">
    <source>
        <dbReference type="Proteomes" id="UP000053060"/>
    </source>
</evidence>
<protein>
    <submittedName>
        <fullName evidence="4">4-oxalocrotonate tautomerase</fullName>
    </submittedName>
</protein>
<dbReference type="PATRIC" id="fig|1441730.3.peg.4739"/>